<comment type="similarity">
    <text evidence="5 6">Belongs to the FtsA/MreB family.</text>
</comment>
<dbReference type="GO" id="GO:0005524">
    <property type="term" value="F:ATP binding"/>
    <property type="evidence" value="ECO:0007669"/>
    <property type="project" value="UniProtKB-KW"/>
</dbReference>
<comment type="function">
    <text evidence="6">Forms membrane-associated dynamic filaments that are essential for cell shape determination. Acts by regulating cell wall synthesis and cell elongation, and thus cell shape. A feedback loop between cell geometry and MreB localization may maintain elongated cell shape by targeting cell wall growth to regions of negative cell wall curvature.</text>
</comment>
<dbReference type="GO" id="GO:0005737">
    <property type="term" value="C:cytoplasm"/>
    <property type="evidence" value="ECO:0007669"/>
    <property type="project" value="UniProtKB-SubCell"/>
</dbReference>
<organism evidence="7 8">
    <name type="scientific">Sporosarcina newyorkensis 2681</name>
    <dbReference type="NCBI Taxonomy" id="1027292"/>
    <lineage>
        <taxon>Bacteria</taxon>
        <taxon>Bacillati</taxon>
        <taxon>Bacillota</taxon>
        <taxon>Bacilli</taxon>
        <taxon>Bacillales</taxon>
        <taxon>Caryophanaceae</taxon>
        <taxon>Sporosarcina</taxon>
    </lineage>
</organism>
<name>F9DVJ1_9BACL</name>
<evidence type="ECO:0000256" key="2">
    <source>
        <dbReference type="ARBA" id="ARBA00022741"/>
    </source>
</evidence>
<accession>F9DVJ1</accession>
<gene>
    <name evidence="6 7" type="primary">mreB</name>
    <name evidence="7" type="ORF">HMPREF9372_2822</name>
</gene>
<dbReference type="InterPro" id="IPR043129">
    <property type="entry name" value="ATPase_NBD"/>
</dbReference>
<feature type="binding site" evidence="6">
    <location>
        <begin position="210"/>
        <end position="212"/>
    </location>
    <ligand>
        <name>ATP</name>
        <dbReference type="ChEBI" id="CHEBI:30616"/>
    </ligand>
</feature>
<comment type="subcellular location">
    <subcellularLocation>
        <location evidence="6">Cytoplasm</location>
    </subcellularLocation>
    <text evidence="6">Membrane-associated.</text>
</comment>
<dbReference type="InterPro" id="IPR056546">
    <property type="entry name" value="MreB_MamK-like"/>
</dbReference>
<dbReference type="EMBL" id="AFPZ01000090">
    <property type="protein sequence ID" value="EGQ22619.1"/>
    <property type="molecule type" value="Genomic_DNA"/>
</dbReference>
<dbReference type="Proteomes" id="UP000005316">
    <property type="component" value="Unassembled WGS sequence"/>
</dbReference>
<evidence type="ECO:0000256" key="4">
    <source>
        <dbReference type="ARBA" id="ARBA00022960"/>
    </source>
</evidence>
<dbReference type="PANTHER" id="PTHR42749:SF1">
    <property type="entry name" value="CELL SHAPE-DETERMINING PROTEIN MREB"/>
    <property type="match status" value="1"/>
</dbReference>
<evidence type="ECO:0000313" key="7">
    <source>
        <dbReference type="EMBL" id="EGQ22619.1"/>
    </source>
</evidence>
<dbReference type="InterPro" id="IPR004753">
    <property type="entry name" value="MreB"/>
</dbReference>
<evidence type="ECO:0000256" key="3">
    <source>
        <dbReference type="ARBA" id="ARBA00022840"/>
    </source>
</evidence>
<dbReference type="Pfam" id="PF06723">
    <property type="entry name" value="MreB_Mbl"/>
    <property type="match status" value="1"/>
</dbReference>
<dbReference type="NCBIfam" id="TIGR00904">
    <property type="entry name" value="mreB"/>
    <property type="match status" value="1"/>
</dbReference>
<dbReference type="HAMAP" id="MF_02207">
    <property type="entry name" value="MreB"/>
    <property type="match status" value="1"/>
</dbReference>
<reference evidence="7 8" key="1">
    <citation type="submission" date="2011-04" db="EMBL/GenBank/DDBJ databases">
        <authorList>
            <person name="Muzny D."/>
            <person name="Qin X."/>
            <person name="Deng J."/>
            <person name="Jiang H."/>
            <person name="Liu Y."/>
            <person name="Qu J."/>
            <person name="Song X.-Z."/>
            <person name="Zhang L."/>
            <person name="Thornton R."/>
            <person name="Coyle M."/>
            <person name="Francisco L."/>
            <person name="Jackson L."/>
            <person name="Javaid M."/>
            <person name="Korchina V."/>
            <person name="Kovar C."/>
            <person name="Mata R."/>
            <person name="Mathew T."/>
            <person name="Ngo R."/>
            <person name="Nguyen L."/>
            <person name="Nguyen N."/>
            <person name="Okwuonu G."/>
            <person name="Ongeri F."/>
            <person name="Pham C."/>
            <person name="Simmons D."/>
            <person name="Wilczek-Boney K."/>
            <person name="Hale W."/>
            <person name="Jakkamsetti A."/>
            <person name="Pham P."/>
            <person name="Ruth R."/>
            <person name="San Lucas F."/>
            <person name="Warren J."/>
            <person name="Zhang J."/>
            <person name="Zhao Z."/>
            <person name="Zhou C."/>
            <person name="Zhu D."/>
            <person name="Lee S."/>
            <person name="Bess C."/>
            <person name="Blankenburg K."/>
            <person name="Forbes L."/>
            <person name="Fu Q."/>
            <person name="Gubbala S."/>
            <person name="Hirani K."/>
            <person name="Jayaseelan J.C."/>
            <person name="Lara F."/>
            <person name="Munidasa M."/>
            <person name="Palculict T."/>
            <person name="Patil S."/>
            <person name="Pu L.-L."/>
            <person name="Saada N."/>
            <person name="Tang L."/>
            <person name="Weissenberger G."/>
            <person name="Zhu Y."/>
            <person name="Hemphill L."/>
            <person name="Shang Y."/>
            <person name="Youmans B."/>
            <person name="Ayvaz T."/>
            <person name="Ross M."/>
            <person name="Santibanez J."/>
            <person name="Aqrawi P."/>
            <person name="Gross S."/>
            <person name="Joshi V."/>
            <person name="Fowler G."/>
            <person name="Nazareth L."/>
            <person name="Reid J."/>
            <person name="Worley K."/>
            <person name="Petrosino J."/>
            <person name="Highlander S."/>
            <person name="Gibbs R."/>
        </authorList>
    </citation>
    <scope>NUCLEOTIDE SEQUENCE [LARGE SCALE GENOMIC DNA]</scope>
    <source>
        <strain evidence="7 8">2681</strain>
    </source>
</reference>
<dbReference type="HOGENOM" id="CLU_052037_0_0_9"/>
<proteinExistence type="inferred from homology"/>
<dbReference type="NCBIfam" id="NF010539">
    <property type="entry name" value="PRK13927.1"/>
    <property type="match status" value="1"/>
</dbReference>
<protein>
    <recommendedName>
        <fullName evidence="6">Cell shape-determining protein MreB</fullName>
    </recommendedName>
</protein>
<evidence type="ECO:0000256" key="1">
    <source>
        <dbReference type="ARBA" id="ARBA00022490"/>
    </source>
</evidence>
<comment type="subunit">
    <text evidence="6">Forms polymers.</text>
</comment>
<dbReference type="eggNOG" id="COG1077">
    <property type="taxonomic scope" value="Bacteria"/>
</dbReference>
<dbReference type="Gene3D" id="3.30.420.40">
    <property type="match status" value="3"/>
</dbReference>
<feature type="binding site" evidence="6">
    <location>
        <begin position="64"/>
        <end position="66"/>
    </location>
    <ligand>
        <name>ATP</name>
        <dbReference type="ChEBI" id="CHEBI:30616"/>
    </ligand>
</feature>
<dbReference type="GO" id="GO:0000902">
    <property type="term" value="P:cell morphogenesis"/>
    <property type="evidence" value="ECO:0007669"/>
    <property type="project" value="InterPro"/>
</dbReference>
<dbReference type="GO" id="GO:0008360">
    <property type="term" value="P:regulation of cell shape"/>
    <property type="evidence" value="ECO:0007669"/>
    <property type="project" value="UniProtKB-UniRule"/>
</dbReference>
<comment type="caution">
    <text evidence="7">The sequence shown here is derived from an EMBL/GenBank/DDBJ whole genome shotgun (WGS) entry which is preliminary data.</text>
</comment>
<evidence type="ECO:0000256" key="6">
    <source>
        <dbReference type="HAMAP-Rule" id="MF_02207"/>
    </source>
</evidence>
<evidence type="ECO:0000256" key="5">
    <source>
        <dbReference type="ARBA" id="ARBA00023458"/>
    </source>
</evidence>
<comment type="caution">
    <text evidence="6">Lacks conserved residue(s) required for the propagation of feature annotation.</text>
</comment>
<feature type="binding site" evidence="6">
    <location>
        <begin position="258"/>
        <end position="261"/>
    </location>
    <ligand>
        <name>ATP</name>
        <dbReference type="ChEBI" id="CHEBI:30616"/>
    </ligand>
</feature>
<dbReference type="PANTHER" id="PTHR42749">
    <property type="entry name" value="CELL SHAPE-DETERMINING PROTEIN MREB"/>
    <property type="match status" value="1"/>
</dbReference>
<dbReference type="SUPFAM" id="SSF53067">
    <property type="entry name" value="Actin-like ATPase domain"/>
    <property type="match status" value="2"/>
</dbReference>
<dbReference type="STRING" id="759851.SAMN04244570_1015"/>
<keyword evidence="3 6" id="KW-0067">ATP-binding</keyword>
<evidence type="ECO:0000313" key="8">
    <source>
        <dbReference type="Proteomes" id="UP000005316"/>
    </source>
</evidence>
<keyword evidence="1 6" id="KW-0963">Cytoplasm</keyword>
<dbReference type="CDD" id="cd10225">
    <property type="entry name" value="ASKHA_NBD_MreB-like"/>
    <property type="match status" value="1"/>
</dbReference>
<sequence>MQETGEIGLFFRVFCILVRPHCKFSYLSVIMWCMLLRRPLTVMQKGRTNLFGIGTKDVGIDLGTANTLVFIKGKGIVLREPSVVAKNTVTNEIVAVGSAAKNMIGRTPGSIVATRPMKDGVIADFETTTAMIEHYMKEATKASGGSWKKPNVMICVPYGITSVEQRAVIDAARQAGAKDAFTIEEPFAAAIGANLPVWEPTGSMVVDIGGGTTEVAVISLGGIVTSESIRVGGDTMDLAIISYIRKTYNLTIGERTAEAIKIEIGSAKDAVKAEKMDIRGRDLLTGLPKTLEISSEEIVEALRESILQIIEGVKKTLETTPPELSSDVMERGIVLTGGGAMLRNLDKVISDETNMPVFIAEDPLDCVAMGTGKALDNLEVIKKMQVK</sequence>
<keyword evidence="4 6" id="KW-0133">Cell shape</keyword>
<dbReference type="PRINTS" id="PR01652">
    <property type="entry name" value="SHAPEPROTEIN"/>
</dbReference>
<keyword evidence="2 6" id="KW-0547">Nucleotide-binding</keyword>
<dbReference type="AlphaFoldDB" id="F9DVJ1"/>